<accession>A0AAN6UFT4</accession>
<gene>
    <name evidence="1" type="ORF">BT67DRAFT_444195</name>
</gene>
<reference evidence="1" key="2">
    <citation type="submission" date="2023-05" db="EMBL/GenBank/DDBJ databases">
        <authorList>
            <consortium name="Lawrence Berkeley National Laboratory"/>
            <person name="Steindorff A."/>
            <person name="Hensen N."/>
            <person name="Bonometti L."/>
            <person name="Westerberg I."/>
            <person name="Brannstrom I.O."/>
            <person name="Guillou S."/>
            <person name="Cros-Aarteil S."/>
            <person name="Calhoun S."/>
            <person name="Haridas S."/>
            <person name="Kuo A."/>
            <person name="Mondo S."/>
            <person name="Pangilinan J."/>
            <person name="Riley R."/>
            <person name="Labutti K."/>
            <person name="Andreopoulos B."/>
            <person name="Lipzen A."/>
            <person name="Chen C."/>
            <person name="Yanf M."/>
            <person name="Daum C."/>
            <person name="Ng V."/>
            <person name="Clum A."/>
            <person name="Ohm R."/>
            <person name="Martin F."/>
            <person name="Silar P."/>
            <person name="Natvig D."/>
            <person name="Lalanne C."/>
            <person name="Gautier V."/>
            <person name="Ament-Velasquez S.L."/>
            <person name="Kruys A."/>
            <person name="Hutchinson M.I."/>
            <person name="Powell A.J."/>
            <person name="Barry K."/>
            <person name="Miller A.N."/>
            <person name="Grigoriev I.V."/>
            <person name="Debuchy R."/>
            <person name="Gladieux P."/>
            <person name="Thoren M.H."/>
            <person name="Johannesson H."/>
        </authorList>
    </citation>
    <scope>NUCLEOTIDE SEQUENCE</scope>
    <source>
        <strain evidence="1">CBS 123565</strain>
    </source>
</reference>
<dbReference type="AlphaFoldDB" id="A0AAN6UFT4"/>
<reference evidence="1" key="1">
    <citation type="journal article" date="2023" name="Mol. Phylogenet. Evol.">
        <title>Genome-scale phylogeny and comparative genomics of the fungal order Sordariales.</title>
        <authorList>
            <person name="Hensen N."/>
            <person name="Bonometti L."/>
            <person name="Westerberg I."/>
            <person name="Brannstrom I.O."/>
            <person name="Guillou S."/>
            <person name="Cros-Aarteil S."/>
            <person name="Calhoun S."/>
            <person name="Haridas S."/>
            <person name="Kuo A."/>
            <person name="Mondo S."/>
            <person name="Pangilinan J."/>
            <person name="Riley R."/>
            <person name="LaButti K."/>
            <person name="Andreopoulos B."/>
            <person name="Lipzen A."/>
            <person name="Chen C."/>
            <person name="Yan M."/>
            <person name="Daum C."/>
            <person name="Ng V."/>
            <person name="Clum A."/>
            <person name="Steindorff A."/>
            <person name="Ohm R.A."/>
            <person name="Martin F."/>
            <person name="Silar P."/>
            <person name="Natvig D.O."/>
            <person name="Lalanne C."/>
            <person name="Gautier V."/>
            <person name="Ament-Velasquez S.L."/>
            <person name="Kruys A."/>
            <person name="Hutchinson M.I."/>
            <person name="Powell A.J."/>
            <person name="Barry K."/>
            <person name="Miller A.N."/>
            <person name="Grigoriev I.V."/>
            <person name="Debuchy R."/>
            <person name="Gladieux P."/>
            <person name="Hiltunen Thoren M."/>
            <person name="Johannesson H."/>
        </authorList>
    </citation>
    <scope>NUCLEOTIDE SEQUENCE</scope>
    <source>
        <strain evidence="1">CBS 123565</strain>
    </source>
</reference>
<sequence>MEPQPLDSLRGKRLMIQVYMWQSLNTTRSSLRFLQATAVALRIASHLEILNV</sequence>
<comment type="caution">
    <text evidence="1">The sequence shown here is derived from an EMBL/GenBank/DDBJ whole genome shotgun (WGS) entry which is preliminary data.</text>
</comment>
<protein>
    <submittedName>
        <fullName evidence="1">Uncharacterized protein</fullName>
    </submittedName>
</protein>
<evidence type="ECO:0000313" key="1">
    <source>
        <dbReference type="EMBL" id="KAK4132075.1"/>
    </source>
</evidence>
<proteinExistence type="predicted"/>
<dbReference type="Proteomes" id="UP001304895">
    <property type="component" value="Unassembled WGS sequence"/>
</dbReference>
<keyword evidence="2" id="KW-1185">Reference proteome</keyword>
<organism evidence="1 2">
    <name type="scientific">Trichocladium antarcticum</name>
    <dbReference type="NCBI Taxonomy" id="1450529"/>
    <lineage>
        <taxon>Eukaryota</taxon>
        <taxon>Fungi</taxon>
        <taxon>Dikarya</taxon>
        <taxon>Ascomycota</taxon>
        <taxon>Pezizomycotina</taxon>
        <taxon>Sordariomycetes</taxon>
        <taxon>Sordariomycetidae</taxon>
        <taxon>Sordariales</taxon>
        <taxon>Chaetomiaceae</taxon>
        <taxon>Trichocladium</taxon>
    </lineage>
</organism>
<dbReference type="EMBL" id="MU853420">
    <property type="protein sequence ID" value="KAK4132075.1"/>
    <property type="molecule type" value="Genomic_DNA"/>
</dbReference>
<name>A0AAN6UFT4_9PEZI</name>
<evidence type="ECO:0000313" key="2">
    <source>
        <dbReference type="Proteomes" id="UP001304895"/>
    </source>
</evidence>